<feature type="binding site" evidence="1">
    <location>
        <position position="148"/>
    </location>
    <ligand>
        <name>S-adenosyl-L-methionine</name>
        <dbReference type="ChEBI" id="CHEBI:59789"/>
    </ligand>
</feature>
<keyword evidence="1" id="KW-0949">S-adenosyl-L-methionine</keyword>
<dbReference type="OrthoDB" id="407325at2759"/>
<dbReference type="InterPro" id="IPR019410">
    <property type="entry name" value="Methyltransf_16"/>
</dbReference>
<proteinExistence type="inferred from homology"/>
<comment type="subcellular location">
    <subcellularLocation>
        <location evidence="1">Cytoplasm</location>
    </subcellularLocation>
</comment>
<feature type="binding site" evidence="1">
    <location>
        <position position="102"/>
    </location>
    <ligand>
        <name>S-adenosyl-L-methionine</name>
        <dbReference type="ChEBI" id="CHEBI:59789"/>
    </ligand>
</feature>
<keyword evidence="1" id="KW-0489">Methyltransferase</keyword>
<dbReference type="GO" id="GO:0005829">
    <property type="term" value="C:cytosol"/>
    <property type="evidence" value="ECO:0007669"/>
    <property type="project" value="TreeGrafter"/>
</dbReference>
<protein>
    <recommendedName>
        <fullName evidence="1">Protein-lysine N-methyltransferase EFM6</fullName>
        <ecNumber evidence="1">2.1.1.-</ecNumber>
    </recommendedName>
    <alternativeName>
        <fullName evidence="1">Elongation factor methyltransferase 6</fullName>
    </alternativeName>
</protein>
<reference evidence="3" key="1">
    <citation type="journal article" date="2020" name="Stud. Mycol.">
        <title>101 Dothideomycetes genomes: a test case for predicting lifestyles and emergence of pathogens.</title>
        <authorList>
            <person name="Haridas S."/>
            <person name="Albert R."/>
            <person name="Binder M."/>
            <person name="Bloem J."/>
            <person name="Labutti K."/>
            <person name="Salamov A."/>
            <person name="Andreopoulos B."/>
            <person name="Baker S."/>
            <person name="Barry K."/>
            <person name="Bills G."/>
            <person name="Bluhm B."/>
            <person name="Cannon C."/>
            <person name="Castanera R."/>
            <person name="Culley D."/>
            <person name="Daum C."/>
            <person name="Ezra D."/>
            <person name="Gonzalez J."/>
            <person name="Henrissat B."/>
            <person name="Kuo A."/>
            <person name="Liang C."/>
            <person name="Lipzen A."/>
            <person name="Lutzoni F."/>
            <person name="Magnuson J."/>
            <person name="Mondo S."/>
            <person name="Nolan M."/>
            <person name="Ohm R."/>
            <person name="Pangilinan J."/>
            <person name="Park H.-J."/>
            <person name="Ramirez L."/>
            <person name="Alfaro M."/>
            <person name="Sun H."/>
            <person name="Tritt A."/>
            <person name="Yoshinaga Y."/>
            <person name="Zwiers L.-H."/>
            <person name="Turgeon B."/>
            <person name="Goodwin S."/>
            <person name="Spatafora J."/>
            <person name="Crous P."/>
            <person name="Grigoriev I."/>
        </authorList>
    </citation>
    <scope>NUCLEOTIDE SEQUENCE</scope>
    <source>
        <strain evidence="3">CBS 480.64</strain>
    </source>
</reference>
<accession>A0A6A7CC69</accession>
<dbReference type="GO" id="GO:0032259">
    <property type="term" value="P:methylation"/>
    <property type="evidence" value="ECO:0007669"/>
    <property type="project" value="UniProtKB-KW"/>
</dbReference>
<dbReference type="InterPro" id="IPR029063">
    <property type="entry name" value="SAM-dependent_MTases_sf"/>
</dbReference>
<feature type="binding site" evidence="1">
    <location>
        <position position="51"/>
    </location>
    <ligand>
        <name>S-adenosyl-L-methionine</name>
        <dbReference type="ChEBI" id="CHEBI:59789"/>
    </ligand>
</feature>
<evidence type="ECO:0000313" key="4">
    <source>
        <dbReference type="Proteomes" id="UP000799421"/>
    </source>
</evidence>
<organism evidence="3 4">
    <name type="scientific">Piedraia hortae CBS 480.64</name>
    <dbReference type="NCBI Taxonomy" id="1314780"/>
    <lineage>
        <taxon>Eukaryota</taxon>
        <taxon>Fungi</taxon>
        <taxon>Dikarya</taxon>
        <taxon>Ascomycota</taxon>
        <taxon>Pezizomycotina</taxon>
        <taxon>Dothideomycetes</taxon>
        <taxon>Dothideomycetidae</taxon>
        <taxon>Capnodiales</taxon>
        <taxon>Piedraiaceae</taxon>
        <taxon>Piedraia</taxon>
    </lineage>
</organism>
<dbReference type="Proteomes" id="UP000799421">
    <property type="component" value="Unassembled WGS sequence"/>
</dbReference>
<dbReference type="AlphaFoldDB" id="A0A6A7CC69"/>
<feature type="region of interest" description="Disordered" evidence="2">
    <location>
        <begin position="1"/>
        <end position="23"/>
    </location>
</feature>
<keyword evidence="1" id="KW-0963">Cytoplasm</keyword>
<name>A0A6A7CC69_9PEZI</name>
<dbReference type="GO" id="GO:0016279">
    <property type="term" value="F:protein-lysine N-methyltransferase activity"/>
    <property type="evidence" value="ECO:0007669"/>
    <property type="project" value="UniProtKB-UniRule"/>
</dbReference>
<dbReference type="PANTHER" id="PTHR14614:SF152">
    <property type="entry name" value="PROTEIN-LYSINE N-METHYLTRANSFERASE EFM6"/>
    <property type="match status" value="1"/>
</dbReference>
<sequence length="225" mass="25067">MDSFTVSEDLVTSPSHKQAGTSHTDFDGLLAAKRQLKLHEDLAQGNGGQAWPAGHVLAKYLLRTCRETLRDCSIVELGAGGGLVGLSVALGCKLRQPIYITDQAPMLPLMQKNIELNGLQDHVKAIIYNWGDSRPDNIPSHPDVVLAADCVYFEPAFPLLCKTLEDLIGPETTCYFCFKKRRRADMQFVKAVRKAFEVEPVLDDPDQKTYARENITLCTIKRKHL</sequence>
<evidence type="ECO:0000313" key="3">
    <source>
        <dbReference type="EMBL" id="KAF2864088.1"/>
    </source>
</evidence>
<dbReference type="EC" id="2.1.1.-" evidence="1"/>
<comment type="similarity">
    <text evidence="1">Belongs to the class I-like SAM-binding methyltransferase superfamily. METTL21 family. EFM6 subfamily.</text>
</comment>
<gene>
    <name evidence="1" type="primary">EFM6</name>
    <name evidence="3" type="ORF">K470DRAFT_254418</name>
</gene>
<comment type="function">
    <text evidence="1">S-adenosyl-L-methionine-dependent protein-lysine N-methyltransferase that methylates elongation factor 1-alpha.</text>
</comment>
<feature type="binding site" evidence="1">
    <location>
        <begin position="78"/>
        <end position="80"/>
    </location>
    <ligand>
        <name>S-adenosyl-L-methionine</name>
        <dbReference type="ChEBI" id="CHEBI:59789"/>
    </ligand>
</feature>
<keyword evidence="4" id="KW-1185">Reference proteome</keyword>
<evidence type="ECO:0000256" key="1">
    <source>
        <dbReference type="HAMAP-Rule" id="MF_03198"/>
    </source>
</evidence>
<dbReference type="EMBL" id="MU005958">
    <property type="protein sequence ID" value="KAF2864088.1"/>
    <property type="molecule type" value="Genomic_DNA"/>
</dbReference>
<dbReference type="Gene3D" id="3.40.50.150">
    <property type="entry name" value="Vaccinia Virus protein VP39"/>
    <property type="match status" value="1"/>
</dbReference>
<dbReference type="HAMAP" id="MF_03198">
    <property type="entry name" value="Methyltr_EFM6"/>
    <property type="match status" value="1"/>
</dbReference>
<dbReference type="Pfam" id="PF10294">
    <property type="entry name" value="Methyltransf_16"/>
    <property type="match status" value="1"/>
</dbReference>
<keyword evidence="1" id="KW-0808">Transferase</keyword>
<evidence type="ECO:0000256" key="2">
    <source>
        <dbReference type="SAM" id="MobiDB-lite"/>
    </source>
</evidence>
<feature type="binding site" evidence="1">
    <location>
        <position position="130"/>
    </location>
    <ligand>
        <name>S-adenosyl-L-methionine</name>
        <dbReference type="ChEBI" id="CHEBI:59789"/>
    </ligand>
</feature>
<dbReference type="SUPFAM" id="SSF53335">
    <property type="entry name" value="S-adenosyl-L-methionine-dependent methyltransferases"/>
    <property type="match status" value="1"/>
</dbReference>
<dbReference type="InterPro" id="IPR033684">
    <property type="entry name" value="EFM6"/>
</dbReference>
<dbReference type="PANTHER" id="PTHR14614">
    <property type="entry name" value="HEPATOCELLULAR CARCINOMA-ASSOCIATED ANTIGEN"/>
    <property type="match status" value="1"/>
</dbReference>